<dbReference type="SMART" id="SM00014">
    <property type="entry name" value="acidPPc"/>
    <property type="match status" value="1"/>
</dbReference>
<comment type="subcellular location">
    <subcellularLocation>
        <location evidence="1">Cell membrane</location>
        <topology evidence="1">Multi-pass membrane protein</topology>
    </subcellularLocation>
</comment>
<dbReference type="PANTHER" id="PTHR14969:SF62">
    <property type="entry name" value="DECAPRENYLPHOSPHORYL-5-PHOSPHORIBOSE PHOSPHATASE RV3807C-RELATED"/>
    <property type="match status" value="1"/>
</dbReference>
<feature type="transmembrane region" description="Helical" evidence="7">
    <location>
        <begin position="28"/>
        <end position="49"/>
    </location>
</feature>
<dbReference type="PANTHER" id="PTHR14969">
    <property type="entry name" value="SPHINGOSINE-1-PHOSPHATE PHOSPHOHYDROLASE"/>
    <property type="match status" value="1"/>
</dbReference>
<protein>
    <submittedName>
        <fullName evidence="9">Phosphatase PAP2 family protein</fullName>
    </submittedName>
</protein>
<comment type="caution">
    <text evidence="9">The sequence shown here is derived from an EMBL/GenBank/DDBJ whole genome shotgun (WGS) entry which is preliminary data.</text>
</comment>
<dbReference type="InterPro" id="IPR036938">
    <property type="entry name" value="PAP2/HPO_sf"/>
</dbReference>
<evidence type="ECO:0000256" key="5">
    <source>
        <dbReference type="ARBA" id="ARBA00022989"/>
    </source>
</evidence>
<evidence type="ECO:0000256" key="1">
    <source>
        <dbReference type="ARBA" id="ARBA00004651"/>
    </source>
</evidence>
<dbReference type="Proteomes" id="UP000824192">
    <property type="component" value="Unassembled WGS sequence"/>
</dbReference>
<accession>A0A9D1RST3</accession>
<evidence type="ECO:0000313" key="9">
    <source>
        <dbReference type="EMBL" id="HIW93801.1"/>
    </source>
</evidence>
<dbReference type="InterPro" id="IPR000326">
    <property type="entry name" value="PAP2/HPO"/>
</dbReference>
<dbReference type="Pfam" id="PF01569">
    <property type="entry name" value="PAP2"/>
    <property type="match status" value="1"/>
</dbReference>
<evidence type="ECO:0000256" key="2">
    <source>
        <dbReference type="ARBA" id="ARBA00022475"/>
    </source>
</evidence>
<evidence type="ECO:0000256" key="7">
    <source>
        <dbReference type="SAM" id="Phobius"/>
    </source>
</evidence>
<dbReference type="CDD" id="cd03392">
    <property type="entry name" value="PAP2_like_2"/>
    <property type="match status" value="1"/>
</dbReference>
<dbReference type="AlphaFoldDB" id="A0A9D1RST3"/>
<evidence type="ECO:0000256" key="6">
    <source>
        <dbReference type="ARBA" id="ARBA00023136"/>
    </source>
</evidence>
<dbReference type="GO" id="GO:0016787">
    <property type="term" value="F:hydrolase activity"/>
    <property type="evidence" value="ECO:0007669"/>
    <property type="project" value="UniProtKB-KW"/>
</dbReference>
<organism evidence="9 10">
    <name type="scientific">Candidatus Flavonifractor merdipullorum</name>
    <dbReference type="NCBI Taxonomy" id="2838590"/>
    <lineage>
        <taxon>Bacteria</taxon>
        <taxon>Bacillati</taxon>
        <taxon>Bacillota</taxon>
        <taxon>Clostridia</taxon>
        <taxon>Eubacteriales</taxon>
        <taxon>Oscillospiraceae</taxon>
        <taxon>Flavonifractor</taxon>
    </lineage>
</organism>
<evidence type="ECO:0000256" key="4">
    <source>
        <dbReference type="ARBA" id="ARBA00022801"/>
    </source>
</evidence>
<keyword evidence="3 7" id="KW-0812">Transmembrane</keyword>
<feature type="transmembrane region" description="Helical" evidence="7">
    <location>
        <begin position="56"/>
        <end position="74"/>
    </location>
</feature>
<name>A0A9D1RST3_9FIRM</name>
<dbReference type="EMBL" id="DXGA01000099">
    <property type="protein sequence ID" value="HIW93801.1"/>
    <property type="molecule type" value="Genomic_DNA"/>
</dbReference>
<feature type="domain" description="Phosphatidic acid phosphatase type 2/haloperoxidase" evidence="8">
    <location>
        <begin position="54"/>
        <end position="167"/>
    </location>
</feature>
<gene>
    <name evidence="9" type="ORF">H9868_04585</name>
</gene>
<keyword evidence="4" id="KW-0378">Hydrolase</keyword>
<sequence>MNLQALDGGILLWLQSVRQPLLDGILTLYTQLGNAGVAWIVLSVVLLFFRRTRKGGALALCAMLFGLIGTNLVLKNLVQRVRPYEMVEGLVHLVPITDPNSFPSGHTTAAFAAGVVWFRTLPARWARVLALASAFLMGFSRLYVGVHYPTDVLAGAVMGTVCALLALWLGKRWKVLNRLGE</sequence>
<keyword evidence="6 7" id="KW-0472">Membrane</keyword>
<keyword evidence="5 7" id="KW-1133">Transmembrane helix</keyword>
<evidence type="ECO:0000256" key="3">
    <source>
        <dbReference type="ARBA" id="ARBA00022692"/>
    </source>
</evidence>
<dbReference type="SUPFAM" id="SSF48317">
    <property type="entry name" value="Acid phosphatase/Vanadium-dependent haloperoxidase"/>
    <property type="match status" value="1"/>
</dbReference>
<evidence type="ECO:0000313" key="10">
    <source>
        <dbReference type="Proteomes" id="UP000824192"/>
    </source>
</evidence>
<keyword evidence="2" id="KW-1003">Cell membrane</keyword>
<reference evidence="9" key="1">
    <citation type="journal article" date="2021" name="PeerJ">
        <title>Extensive microbial diversity within the chicken gut microbiome revealed by metagenomics and culture.</title>
        <authorList>
            <person name="Gilroy R."/>
            <person name="Ravi A."/>
            <person name="Getino M."/>
            <person name="Pursley I."/>
            <person name="Horton D.L."/>
            <person name="Alikhan N.F."/>
            <person name="Baker D."/>
            <person name="Gharbi K."/>
            <person name="Hall N."/>
            <person name="Watson M."/>
            <person name="Adriaenssens E.M."/>
            <person name="Foster-Nyarko E."/>
            <person name="Jarju S."/>
            <person name="Secka A."/>
            <person name="Antonio M."/>
            <person name="Oren A."/>
            <person name="Chaudhuri R.R."/>
            <person name="La Ragione R."/>
            <person name="Hildebrand F."/>
            <person name="Pallen M.J."/>
        </authorList>
    </citation>
    <scope>NUCLEOTIDE SEQUENCE</scope>
    <source>
        <strain evidence="9">ChiGjej6B6-1540</strain>
    </source>
</reference>
<feature type="transmembrane region" description="Helical" evidence="7">
    <location>
        <begin position="128"/>
        <end position="146"/>
    </location>
</feature>
<dbReference type="GO" id="GO:0005886">
    <property type="term" value="C:plasma membrane"/>
    <property type="evidence" value="ECO:0007669"/>
    <property type="project" value="UniProtKB-SubCell"/>
</dbReference>
<feature type="transmembrane region" description="Helical" evidence="7">
    <location>
        <begin position="152"/>
        <end position="170"/>
    </location>
</feature>
<proteinExistence type="predicted"/>
<evidence type="ECO:0000259" key="8">
    <source>
        <dbReference type="SMART" id="SM00014"/>
    </source>
</evidence>
<dbReference type="Gene3D" id="1.20.144.10">
    <property type="entry name" value="Phosphatidic acid phosphatase type 2/haloperoxidase"/>
    <property type="match status" value="2"/>
</dbReference>
<reference evidence="9" key="2">
    <citation type="submission" date="2021-04" db="EMBL/GenBank/DDBJ databases">
        <authorList>
            <person name="Gilroy R."/>
        </authorList>
    </citation>
    <scope>NUCLEOTIDE SEQUENCE</scope>
    <source>
        <strain evidence="9">ChiGjej6B6-1540</strain>
    </source>
</reference>